<dbReference type="OrthoDB" id="9766459at2"/>
<dbReference type="InterPro" id="IPR003661">
    <property type="entry name" value="HisK_dim/P_dom"/>
</dbReference>
<feature type="domain" description="PAS" evidence="8">
    <location>
        <begin position="162"/>
        <end position="232"/>
    </location>
</feature>
<dbReference type="Pfam" id="PF00512">
    <property type="entry name" value="HisKA"/>
    <property type="match status" value="1"/>
</dbReference>
<dbReference type="Pfam" id="PF02518">
    <property type="entry name" value="HATPase_c"/>
    <property type="match status" value="1"/>
</dbReference>
<evidence type="ECO:0000256" key="4">
    <source>
        <dbReference type="ARBA" id="ARBA00022679"/>
    </source>
</evidence>
<keyword evidence="11" id="KW-1185">Reference proteome</keyword>
<reference evidence="10 11" key="1">
    <citation type="submission" date="2016-10" db="EMBL/GenBank/DDBJ databases">
        <authorList>
            <person name="de Groot N.N."/>
        </authorList>
    </citation>
    <scope>NUCLEOTIDE SEQUENCE [LARGE SCALE GENOMIC DNA]</scope>
    <source>
        <strain evidence="10 11">DSM 25186</strain>
    </source>
</reference>
<keyword evidence="3" id="KW-0597">Phosphoprotein</keyword>
<dbReference type="STRING" id="1075417.SAMN05421823_101422"/>
<dbReference type="EMBL" id="FNFO01000001">
    <property type="protein sequence ID" value="SDJ91944.1"/>
    <property type="molecule type" value="Genomic_DNA"/>
</dbReference>
<dbReference type="SUPFAM" id="SSF55785">
    <property type="entry name" value="PYP-like sensor domain (PAS domain)"/>
    <property type="match status" value="3"/>
</dbReference>
<keyword evidence="5" id="KW-0418">Kinase</keyword>
<dbReference type="SMART" id="SM00091">
    <property type="entry name" value="PAS"/>
    <property type="match status" value="3"/>
</dbReference>
<dbReference type="AlphaFoldDB" id="A0A1G8XP67"/>
<accession>A0A1G8XP67</accession>
<dbReference type="GO" id="GO:0000155">
    <property type="term" value="F:phosphorelay sensor kinase activity"/>
    <property type="evidence" value="ECO:0007669"/>
    <property type="project" value="InterPro"/>
</dbReference>
<dbReference type="PROSITE" id="PS50113">
    <property type="entry name" value="PAC"/>
    <property type="match status" value="1"/>
</dbReference>
<dbReference type="SUPFAM" id="SSF55874">
    <property type="entry name" value="ATPase domain of HSP90 chaperone/DNA topoisomerase II/histidine kinase"/>
    <property type="match status" value="1"/>
</dbReference>
<dbReference type="PRINTS" id="PR00344">
    <property type="entry name" value="BCTRLSENSOR"/>
</dbReference>
<dbReference type="Pfam" id="PF13426">
    <property type="entry name" value="PAS_9"/>
    <property type="match status" value="1"/>
</dbReference>
<dbReference type="PROSITE" id="PS50109">
    <property type="entry name" value="HIS_KIN"/>
    <property type="match status" value="1"/>
</dbReference>
<evidence type="ECO:0000259" key="7">
    <source>
        <dbReference type="PROSITE" id="PS50109"/>
    </source>
</evidence>
<feature type="domain" description="PAC" evidence="9">
    <location>
        <begin position="426"/>
        <end position="480"/>
    </location>
</feature>
<dbReference type="InterPro" id="IPR052162">
    <property type="entry name" value="Sensor_kinase/Photoreceptor"/>
</dbReference>
<dbReference type="InterPro" id="IPR035965">
    <property type="entry name" value="PAS-like_dom_sf"/>
</dbReference>
<dbReference type="PROSITE" id="PS50112">
    <property type="entry name" value="PAS"/>
    <property type="match status" value="2"/>
</dbReference>
<comment type="catalytic activity">
    <reaction evidence="1">
        <text>ATP + protein L-histidine = ADP + protein N-phospho-L-histidine.</text>
        <dbReference type="EC" id="2.7.13.3"/>
    </reaction>
</comment>
<dbReference type="PANTHER" id="PTHR43304:SF1">
    <property type="entry name" value="PAC DOMAIN-CONTAINING PROTEIN"/>
    <property type="match status" value="1"/>
</dbReference>
<evidence type="ECO:0000256" key="3">
    <source>
        <dbReference type="ARBA" id="ARBA00022553"/>
    </source>
</evidence>
<evidence type="ECO:0000313" key="10">
    <source>
        <dbReference type="EMBL" id="SDJ91944.1"/>
    </source>
</evidence>
<evidence type="ECO:0000313" key="11">
    <source>
        <dbReference type="Proteomes" id="UP000198510"/>
    </source>
</evidence>
<dbReference type="InterPro" id="IPR036097">
    <property type="entry name" value="HisK_dim/P_sf"/>
</dbReference>
<keyword evidence="6" id="KW-0175">Coiled coil</keyword>
<dbReference type="EC" id="2.7.13.3" evidence="2"/>
<feature type="domain" description="Histidine kinase" evidence="7">
    <location>
        <begin position="629"/>
        <end position="843"/>
    </location>
</feature>
<dbReference type="SMART" id="SM00388">
    <property type="entry name" value="HisKA"/>
    <property type="match status" value="1"/>
</dbReference>
<dbReference type="RefSeq" id="WP_089678436.1">
    <property type="nucleotide sequence ID" value="NZ_FNFO01000001.1"/>
</dbReference>
<feature type="domain" description="PAS" evidence="8">
    <location>
        <begin position="481"/>
        <end position="551"/>
    </location>
</feature>
<protein>
    <recommendedName>
        <fullName evidence="2">histidine kinase</fullName>
        <ecNumber evidence="2">2.7.13.3</ecNumber>
    </recommendedName>
</protein>
<proteinExistence type="predicted"/>
<sequence>MNPVSLPPSLDQLPAYATYLLDHRLQEATAENLRLLRAHQVPLLSLFAHLPEAELFELVQKGLREFLMQIQERRLWEGALGNLARWQRNELEEVGQEQIQVKDMVLINSLRRQVLFLFIPDYTPDSRHAMALVRELESFYAQLDQHALAVYVDIQQTELRRERDQFASLIENSVDGILAYDRELRITAWNRVMEERNNIRRHDILGKKIFDVFPSYEETPEGRAFMRVLAGEKVVISQAAYHTRAGFYEAFMVPLYHEDGRVRGGLSIIHDITEARHLRHALEEANRELRQSNEELLRTEAQLREMNQELERHVERRTSDLQASEEELRQTMDNLLDIHHKLQESEHFLNSVIDQSPVSTWIADATGTQIRVNEAYLKLFRLDDPLHGVGKYNLLKDETLIGQPFYKDIQAVFTEGKVATFALDYNLSEGQHLQVPGQTSTLSLVTTIFPIRDTDGNVTHAVVKHEDVTHQKKAEQALKASEEQLRLITDALPVLITYVDRDGRYRFNNRAYETWFGVSRQEIQGKHVRDVIGEAAYAKTQPAMARVLGGEAFSFEAELEYRAAGTRFVAIDFVPHWRDQAVQGYYALITDITSQKKTEKALETALAETRRNMEALKRVNAELDSFVYAASHDLRSPITNLEGLLSALQRRLGERLQPTERELLNMMAHSLGKLLRTIDDLTEIVRVERESDETPEPLLLAEVLDEVKEDLSPMLTELNGHLDVDFQVTHLHYGRKVLRSVFYNLLSNALKYRSPERPPVIRVQTFRQGNDVHMLFRDNGLGIRQDQVDKIFMLFKRLHTHVEGTGVGLYMIKRLLENRGDRIEVESTLGEGTTFRLIFQPHPNGVPSLSGQGGGLE</sequence>
<name>A0A1G8XP67_9BACT</name>
<dbReference type="InterPro" id="IPR000014">
    <property type="entry name" value="PAS"/>
</dbReference>
<dbReference type="InterPro" id="IPR004358">
    <property type="entry name" value="Sig_transdc_His_kin-like_C"/>
</dbReference>
<feature type="coiled-coil region" evidence="6">
    <location>
        <begin position="272"/>
        <end position="327"/>
    </location>
</feature>
<dbReference type="CDD" id="cd00130">
    <property type="entry name" value="PAS"/>
    <property type="match status" value="2"/>
</dbReference>
<dbReference type="InterPro" id="IPR003594">
    <property type="entry name" value="HATPase_dom"/>
</dbReference>
<dbReference type="InterPro" id="IPR013656">
    <property type="entry name" value="PAS_4"/>
</dbReference>
<evidence type="ECO:0000256" key="6">
    <source>
        <dbReference type="SAM" id="Coils"/>
    </source>
</evidence>
<dbReference type="PANTHER" id="PTHR43304">
    <property type="entry name" value="PHYTOCHROME-LIKE PROTEIN CPH1"/>
    <property type="match status" value="1"/>
</dbReference>
<dbReference type="NCBIfam" id="TIGR00229">
    <property type="entry name" value="sensory_box"/>
    <property type="match status" value="2"/>
</dbReference>
<dbReference type="SMART" id="SM00387">
    <property type="entry name" value="HATPase_c"/>
    <property type="match status" value="1"/>
</dbReference>
<organism evidence="10 11">
    <name type="scientific">Catalinimonas alkaloidigena</name>
    <dbReference type="NCBI Taxonomy" id="1075417"/>
    <lineage>
        <taxon>Bacteria</taxon>
        <taxon>Pseudomonadati</taxon>
        <taxon>Bacteroidota</taxon>
        <taxon>Cytophagia</taxon>
        <taxon>Cytophagales</taxon>
        <taxon>Catalimonadaceae</taxon>
        <taxon>Catalinimonas</taxon>
    </lineage>
</organism>
<dbReference type="Gene3D" id="3.30.450.20">
    <property type="entry name" value="PAS domain"/>
    <property type="match status" value="3"/>
</dbReference>
<dbReference type="Gene3D" id="1.10.287.130">
    <property type="match status" value="1"/>
</dbReference>
<dbReference type="Proteomes" id="UP000198510">
    <property type="component" value="Unassembled WGS sequence"/>
</dbReference>
<dbReference type="InterPro" id="IPR005467">
    <property type="entry name" value="His_kinase_dom"/>
</dbReference>
<evidence type="ECO:0000259" key="9">
    <source>
        <dbReference type="PROSITE" id="PS50113"/>
    </source>
</evidence>
<dbReference type="CDD" id="cd00082">
    <property type="entry name" value="HisKA"/>
    <property type="match status" value="1"/>
</dbReference>
<dbReference type="InterPro" id="IPR036890">
    <property type="entry name" value="HATPase_C_sf"/>
</dbReference>
<dbReference type="SUPFAM" id="SSF47384">
    <property type="entry name" value="Homodimeric domain of signal transducing histidine kinase"/>
    <property type="match status" value="1"/>
</dbReference>
<dbReference type="Pfam" id="PF08448">
    <property type="entry name" value="PAS_4"/>
    <property type="match status" value="2"/>
</dbReference>
<evidence type="ECO:0000256" key="5">
    <source>
        <dbReference type="ARBA" id="ARBA00022777"/>
    </source>
</evidence>
<dbReference type="Gene3D" id="3.30.565.10">
    <property type="entry name" value="Histidine kinase-like ATPase, C-terminal domain"/>
    <property type="match status" value="1"/>
</dbReference>
<dbReference type="InterPro" id="IPR000700">
    <property type="entry name" value="PAS-assoc_C"/>
</dbReference>
<evidence type="ECO:0000256" key="2">
    <source>
        <dbReference type="ARBA" id="ARBA00012438"/>
    </source>
</evidence>
<evidence type="ECO:0000256" key="1">
    <source>
        <dbReference type="ARBA" id="ARBA00000085"/>
    </source>
</evidence>
<gene>
    <name evidence="10" type="ORF">SAMN05421823_101422</name>
</gene>
<evidence type="ECO:0000259" key="8">
    <source>
        <dbReference type="PROSITE" id="PS50112"/>
    </source>
</evidence>
<keyword evidence="4" id="KW-0808">Transferase</keyword>